<dbReference type="SUPFAM" id="SSF56954">
    <property type="entry name" value="Outer membrane efflux proteins (OEP)"/>
    <property type="match status" value="1"/>
</dbReference>
<evidence type="ECO:0000256" key="7">
    <source>
        <dbReference type="ARBA" id="ARBA00023237"/>
    </source>
</evidence>
<dbReference type="GO" id="GO:1990281">
    <property type="term" value="C:efflux pump complex"/>
    <property type="evidence" value="ECO:0007669"/>
    <property type="project" value="TreeGrafter"/>
</dbReference>
<keyword evidence="8" id="KW-0732">Signal</keyword>
<name>A0A0K2GFD8_NITMO</name>
<sequence length="424" mass="47623">MKADHLLRGCLSLVLIGALAGTAQAAPPLDIPLELADLMQEALARNPEIQAAHQQWEASKERVPQAGTLPDPTFGVQLWNFPENGNLLTSPGRTQNTILTLAQKFPFPGKLPLNAEVANRAAGIREQAIRAKEREILARLKQAYYELYLAHKEIEVHHDQIDIVRQLFDAATAKFRAGQGTQVDVLKAQVELSDLYQRLPVLEQRRETAAAKVNTILNRDPRTPLGRPREPAVAVPEKPIEALEQVAETTRPELKAASLSIERSRQAVAYAKRQYYPDFEVAVQRFQNYQAVDGFGAIGIMSIPFSFWTKSKYDAGVREAKATEAAARAELQTWQNVTRFQISELLAKVHAQQQVVDLYRTTILPQAEQNMEAARAGYRTGRNSFLDFLEAERAWLEFRLAYYRALTERESQFAVLEQVVGTLL</sequence>
<dbReference type="KEGG" id="nmv:NITMOv2_2911"/>
<proteinExistence type="inferred from homology"/>
<protein>
    <submittedName>
        <fullName evidence="9">Putative heavy metal efflux pump protein CzcC</fullName>
    </submittedName>
</protein>
<dbReference type="RefSeq" id="WP_053380351.1">
    <property type="nucleotide sequence ID" value="NZ_CP011801.1"/>
</dbReference>
<evidence type="ECO:0000256" key="5">
    <source>
        <dbReference type="ARBA" id="ARBA00022692"/>
    </source>
</evidence>
<dbReference type="InterPro" id="IPR051906">
    <property type="entry name" value="TolC-like"/>
</dbReference>
<organism evidence="9 10">
    <name type="scientific">Nitrospira moscoviensis</name>
    <dbReference type="NCBI Taxonomy" id="42253"/>
    <lineage>
        <taxon>Bacteria</taxon>
        <taxon>Pseudomonadati</taxon>
        <taxon>Nitrospirota</taxon>
        <taxon>Nitrospiria</taxon>
        <taxon>Nitrospirales</taxon>
        <taxon>Nitrospiraceae</taxon>
        <taxon>Nitrospira</taxon>
    </lineage>
</organism>
<dbReference type="GO" id="GO:0009279">
    <property type="term" value="C:cell outer membrane"/>
    <property type="evidence" value="ECO:0007669"/>
    <property type="project" value="UniProtKB-SubCell"/>
</dbReference>
<dbReference type="EMBL" id="CP011801">
    <property type="protein sequence ID" value="ALA59317.1"/>
    <property type="molecule type" value="Genomic_DNA"/>
</dbReference>
<evidence type="ECO:0000313" key="9">
    <source>
        <dbReference type="EMBL" id="ALA59317.1"/>
    </source>
</evidence>
<evidence type="ECO:0000256" key="8">
    <source>
        <dbReference type="SAM" id="SignalP"/>
    </source>
</evidence>
<dbReference type="PANTHER" id="PTHR30026">
    <property type="entry name" value="OUTER MEMBRANE PROTEIN TOLC"/>
    <property type="match status" value="1"/>
</dbReference>
<evidence type="ECO:0000256" key="4">
    <source>
        <dbReference type="ARBA" id="ARBA00022452"/>
    </source>
</evidence>
<dbReference type="Pfam" id="PF02321">
    <property type="entry name" value="OEP"/>
    <property type="match status" value="2"/>
</dbReference>
<dbReference type="GO" id="GO:0015562">
    <property type="term" value="F:efflux transmembrane transporter activity"/>
    <property type="evidence" value="ECO:0007669"/>
    <property type="project" value="InterPro"/>
</dbReference>
<dbReference type="STRING" id="42253.NITMOv2_2911"/>
<evidence type="ECO:0000313" key="10">
    <source>
        <dbReference type="Proteomes" id="UP000069205"/>
    </source>
</evidence>
<dbReference type="InterPro" id="IPR003423">
    <property type="entry name" value="OMP_efflux"/>
</dbReference>
<dbReference type="PANTHER" id="PTHR30026:SF20">
    <property type="entry name" value="OUTER MEMBRANE PROTEIN TOLC"/>
    <property type="match status" value="1"/>
</dbReference>
<comment type="similarity">
    <text evidence="2">Belongs to the outer membrane factor (OMF) (TC 1.B.17) family.</text>
</comment>
<evidence type="ECO:0000256" key="6">
    <source>
        <dbReference type="ARBA" id="ARBA00023136"/>
    </source>
</evidence>
<feature type="chain" id="PRO_5005477003" evidence="8">
    <location>
        <begin position="26"/>
        <end position="424"/>
    </location>
</feature>
<keyword evidence="3" id="KW-0813">Transport</keyword>
<reference evidence="9 10" key="1">
    <citation type="journal article" date="2015" name="Proc. Natl. Acad. Sci. U.S.A.">
        <title>Expanded metabolic versatility of ubiquitous nitrite-oxidizing bacteria from the genus Nitrospira.</title>
        <authorList>
            <person name="Koch H."/>
            <person name="Lucker S."/>
            <person name="Albertsen M."/>
            <person name="Kitzinger K."/>
            <person name="Herbold C."/>
            <person name="Spieck E."/>
            <person name="Nielsen P.H."/>
            <person name="Wagner M."/>
            <person name="Daims H."/>
        </authorList>
    </citation>
    <scope>NUCLEOTIDE SEQUENCE [LARGE SCALE GENOMIC DNA]</scope>
    <source>
        <strain evidence="9 10">NSP M-1</strain>
    </source>
</reference>
<dbReference type="OrthoDB" id="237666at2"/>
<keyword evidence="4" id="KW-1134">Transmembrane beta strand</keyword>
<keyword evidence="10" id="KW-1185">Reference proteome</keyword>
<keyword evidence="5" id="KW-0812">Transmembrane</keyword>
<accession>A0A0K2GFD8</accession>
<dbReference type="Gene3D" id="1.20.1600.10">
    <property type="entry name" value="Outer membrane efflux proteins (OEP)"/>
    <property type="match status" value="1"/>
</dbReference>
<keyword evidence="6" id="KW-0472">Membrane</keyword>
<dbReference type="GO" id="GO:0015288">
    <property type="term" value="F:porin activity"/>
    <property type="evidence" value="ECO:0007669"/>
    <property type="project" value="TreeGrafter"/>
</dbReference>
<keyword evidence="7" id="KW-0998">Cell outer membrane</keyword>
<dbReference type="Proteomes" id="UP000069205">
    <property type="component" value="Chromosome"/>
</dbReference>
<evidence type="ECO:0000256" key="2">
    <source>
        <dbReference type="ARBA" id="ARBA00007613"/>
    </source>
</evidence>
<feature type="signal peptide" evidence="8">
    <location>
        <begin position="1"/>
        <end position="25"/>
    </location>
</feature>
<evidence type="ECO:0000256" key="3">
    <source>
        <dbReference type="ARBA" id="ARBA00022448"/>
    </source>
</evidence>
<evidence type="ECO:0000256" key="1">
    <source>
        <dbReference type="ARBA" id="ARBA00004442"/>
    </source>
</evidence>
<dbReference type="PATRIC" id="fig|42253.5.peg.2880"/>
<gene>
    <name evidence="9" type="ORF">NITMOv2_2911</name>
</gene>
<comment type="subcellular location">
    <subcellularLocation>
        <location evidence="1">Cell outer membrane</location>
    </subcellularLocation>
</comment>
<dbReference type="AlphaFoldDB" id="A0A0K2GFD8"/>